<keyword evidence="2" id="KW-0472">Membrane</keyword>
<reference evidence="4 5" key="1">
    <citation type="submission" date="2016-10" db="EMBL/GenBank/DDBJ databases">
        <title>Paenibacillus species isolates.</title>
        <authorList>
            <person name="Beno S.M."/>
        </authorList>
    </citation>
    <scope>NUCLEOTIDE SEQUENCE [LARGE SCALE GENOMIC DNA]</scope>
    <source>
        <strain evidence="4 5">FSL H7-0604</strain>
    </source>
</reference>
<evidence type="ECO:0000313" key="4">
    <source>
        <dbReference type="EMBL" id="OMD26712.1"/>
    </source>
</evidence>
<name>A0A1R0X1N5_9BACL</name>
<keyword evidence="3" id="KW-0732">Signal</keyword>
<accession>A0A1R0X1N5</accession>
<keyword evidence="1" id="KW-0175">Coiled coil</keyword>
<feature type="coiled-coil region" evidence="1">
    <location>
        <begin position="124"/>
        <end position="168"/>
    </location>
</feature>
<gene>
    <name evidence="4" type="ORF">BJP51_26330</name>
</gene>
<evidence type="ECO:0000256" key="3">
    <source>
        <dbReference type="SAM" id="SignalP"/>
    </source>
</evidence>
<keyword evidence="2" id="KW-1133">Transmembrane helix</keyword>
<feature type="signal peptide" evidence="3">
    <location>
        <begin position="1"/>
        <end position="27"/>
    </location>
</feature>
<feature type="chain" id="PRO_5013045384" description="HBM domain-containing protein" evidence="3">
    <location>
        <begin position="28"/>
        <end position="332"/>
    </location>
</feature>
<dbReference type="RefSeq" id="WP_076179480.1">
    <property type="nucleotide sequence ID" value="NZ_MKQP01000040.1"/>
</dbReference>
<feature type="transmembrane region" description="Helical" evidence="2">
    <location>
        <begin position="93"/>
        <end position="115"/>
    </location>
</feature>
<sequence length="332" mass="38286">MNKTFRLKVLAFCILISIFSAGLNVNAATESNFVTSDQLQNSLEKLKMDMVTKEDLQTMVQQPGDTLTKEEITQQLIDTQKTRIAILEGNINALLSLIAVIVAGLTLFGGMFVWISKRTFSSKVEEVETKLIEMKQLNNEALTKVETVRELNSNLNMAIREAQDLHVELYNSKRAFDEATEEIDLLRNYVVFLELKASRSEIFRKFENKVNQYNSLIYELENWLVGTLPNYGDALKKVTKIFGENVIKDGSDETILEKLSYYKESLKENEDDFWKQAAVTLEWIDYEEKDNFIDPLNDSFLDWESTYEDIEKVHSIIATQIKMNPDKFIPKI</sequence>
<protein>
    <recommendedName>
        <fullName evidence="6">HBM domain-containing protein</fullName>
    </recommendedName>
</protein>
<organism evidence="4 5">
    <name type="scientific">Paenibacillus odorifer</name>
    <dbReference type="NCBI Taxonomy" id="189426"/>
    <lineage>
        <taxon>Bacteria</taxon>
        <taxon>Bacillati</taxon>
        <taxon>Bacillota</taxon>
        <taxon>Bacilli</taxon>
        <taxon>Bacillales</taxon>
        <taxon>Paenibacillaceae</taxon>
        <taxon>Paenibacillus</taxon>
    </lineage>
</organism>
<comment type="caution">
    <text evidence="4">The sequence shown here is derived from an EMBL/GenBank/DDBJ whole genome shotgun (WGS) entry which is preliminary data.</text>
</comment>
<dbReference type="Proteomes" id="UP000187465">
    <property type="component" value="Unassembled WGS sequence"/>
</dbReference>
<dbReference type="AlphaFoldDB" id="A0A1R0X1N5"/>
<evidence type="ECO:0000256" key="1">
    <source>
        <dbReference type="SAM" id="Coils"/>
    </source>
</evidence>
<evidence type="ECO:0000256" key="2">
    <source>
        <dbReference type="SAM" id="Phobius"/>
    </source>
</evidence>
<keyword evidence="2" id="KW-0812">Transmembrane</keyword>
<dbReference type="EMBL" id="MKQP01000040">
    <property type="protein sequence ID" value="OMD26712.1"/>
    <property type="molecule type" value="Genomic_DNA"/>
</dbReference>
<evidence type="ECO:0008006" key="6">
    <source>
        <dbReference type="Google" id="ProtNLM"/>
    </source>
</evidence>
<proteinExistence type="predicted"/>
<evidence type="ECO:0000313" key="5">
    <source>
        <dbReference type="Proteomes" id="UP000187465"/>
    </source>
</evidence>